<dbReference type="Pfam" id="PF00583">
    <property type="entry name" value="Acetyltransf_1"/>
    <property type="match status" value="1"/>
</dbReference>
<dbReference type="GO" id="GO:0008080">
    <property type="term" value="F:N-acetyltransferase activity"/>
    <property type="evidence" value="ECO:0007669"/>
    <property type="project" value="UniProtKB-ARBA"/>
</dbReference>
<dbReference type="SUPFAM" id="SSF55729">
    <property type="entry name" value="Acyl-CoA N-acyltransferases (Nat)"/>
    <property type="match status" value="1"/>
</dbReference>
<dbReference type="Proteomes" id="UP000195440">
    <property type="component" value="Unassembled WGS sequence"/>
</dbReference>
<evidence type="ECO:0000313" key="6">
    <source>
        <dbReference type="Proteomes" id="UP000195440"/>
    </source>
</evidence>
<dbReference type="Gene3D" id="3.40.630.30">
    <property type="match status" value="1"/>
</dbReference>
<dbReference type="FunFam" id="3.40.630.30:FF:000064">
    <property type="entry name" value="GNAT family acetyltransferase"/>
    <property type="match status" value="1"/>
</dbReference>
<protein>
    <submittedName>
        <fullName evidence="5">GCN5 family acetyltransferase</fullName>
    </submittedName>
</protein>
<keyword evidence="3" id="KW-0012">Acyltransferase</keyword>
<dbReference type="CDD" id="cd04301">
    <property type="entry name" value="NAT_SF"/>
    <property type="match status" value="1"/>
</dbReference>
<evidence type="ECO:0000256" key="3">
    <source>
        <dbReference type="ARBA" id="ARBA00023315"/>
    </source>
</evidence>
<evidence type="ECO:0000256" key="1">
    <source>
        <dbReference type="ARBA" id="ARBA00008694"/>
    </source>
</evidence>
<sequence>MTLQIREATRADAKVILGFITELAIYEKAEHEVLADISDIERSLFDEASPAKALICLLDDQPIGFAVYFLSYSTWLGRKGLYLEDLFVSLEHRGIGAGKHLLRHLAKIAHDTGCGRFEWSVLDWNQPAIDFYKSIGAEPQDEWVRYRMEGENLKRFALGEA</sequence>
<dbReference type="PROSITE" id="PS51186">
    <property type="entry name" value="GNAT"/>
    <property type="match status" value="1"/>
</dbReference>
<keyword evidence="6" id="KW-1185">Reference proteome</keyword>
<dbReference type="InterPro" id="IPR000182">
    <property type="entry name" value="GNAT_dom"/>
</dbReference>
<dbReference type="AlphaFoldDB" id="A0A1Y3PFG7"/>
<evidence type="ECO:0000313" key="5">
    <source>
        <dbReference type="EMBL" id="OUM75554.1"/>
    </source>
</evidence>
<dbReference type="PANTHER" id="PTHR10545:SF29">
    <property type="entry name" value="GH14572P-RELATED"/>
    <property type="match status" value="1"/>
</dbReference>
<reference evidence="5 6" key="1">
    <citation type="journal article" date="2017" name="Syst. Appl. Microbiol.">
        <title>Pseudomonas caspiana sp. nov., a citrus pathogen in the Pseudomonas syringae phylogenetic group.</title>
        <authorList>
            <person name="Busquets A."/>
            <person name="Gomila M."/>
            <person name="Beiki F."/>
            <person name="Mulet M."/>
            <person name="Rahimian H."/>
            <person name="Garcia-Valdes E."/>
            <person name="Lalucat J."/>
        </authorList>
    </citation>
    <scope>NUCLEOTIDE SEQUENCE [LARGE SCALE GENOMIC DNA]</scope>
    <source>
        <strain evidence="5 6">FBF102</strain>
    </source>
</reference>
<dbReference type="OrthoDB" id="9805924at2"/>
<comment type="similarity">
    <text evidence="1">Belongs to the acetyltransferase family.</text>
</comment>
<accession>A0A1Y3PFG7</accession>
<name>A0A1Y3PFG7_9PSED</name>
<keyword evidence="2 5" id="KW-0808">Transferase</keyword>
<evidence type="ECO:0000256" key="2">
    <source>
        <dbReference type="ARBA" id="ARBA00022679"/>
    </source>
</evidence>
<proteinExistence type="inferred from homology"/>
<evidence type="ECO:0000259" key="4">
    <source>
        <dbReference type="PROSITE" id="PS51186"/>
    </source>
</evidence>
<dbReference type="PANTHER" id="PTHR10545">
    <property type="entry name" value="DIAMINE N-ACETYLTRANSFERASE"/>
    <property type="match status" value="1"/>
</dbReference>
<dbReference type="InterPro" id="IPR051016">
    <property type="entry name" value="Diverse_Substrate_AcTransf"/>
</dbReference>
<gene>
    <name evidence="5" type="ORF">AUC60_00080</name>
</gene>
<feature type="domain" description="N-acetyltransferase" evidence="4">
    <location>
        <begin position="3"/>
        <end position="159"/>
    </location>
</feature>
<dbReference type="InterPro" id="IPR016181">
    <property type="entry name" value="Acyl_CoA_acyltransferase"/>
</dbReference>
<dbReference type="EMBL" id="LOHF01000001">
    <property type="protein sequence ID" value="OUM75554.1"/>
    <property type="molecule type" value="Genomic_DNA"/>
</dbReference>
<dbReference type="RefSeq" id="WP_087263827.1">
    <property type="nucleotide sequence ID" value="NZ_JBJGBV010000001.1"/>
</dbReference>
<organism evidence="5 6">
    <name type="scientific">Pseudomonas caspiana</name>
    <dbReference type="NCBI Taxonomy" id="1451454"/>
    <lineage>
        <taxon>Bacteria</taxon>
        <taxon>Pseudomonadati</taxon>
        <taxon>Pseudomonadota</taxon>
        <taxon>Gammaproteobacteria</taxon>
        <taxon>Pseudomonadales</taxon>
        <taxon>Pseudomonadaceae</taxon>
        <taxon>Pseudomonas</taxon>
    </lineage>
</organism>
<comment type="caution">
    <text evidence="5">The sequence shown here is derived from an EMBL/GenBank/DDBJ whole genome shotgun (WGS) entry which is preliminary data.</text>
</comment>